<evidence type="ECO:0000313" key="11">
    <source>
        <dbReference type="Proteomes" id="UP000008181"/>
    </source>
</evidence>
<keyword evidence="7" id="KW-0539">Nucleus</keyword>
<proteinExistence type="inferred from homology"/>
<feature type="compositionally biased region" description="Basic and acidic residues" evidence="8">
    <location>
        <begin position="14"/>
        <end position="42"/>
    </location>
</feature>
<accession>G2RFB5</accession>
<dbReference type="GO" id="GO:0000781">
    <property type="term" value="C:chromosome, telomeric region"/>
    <property type="evidence" value="ECO:0007669"/>
    <property type="project" value="UniProtKB-SubCell"/>
</dbReference>
<dbReference type="Pfam" id="PF12009">
    <property type="entry name" value="Telomerase_RBD"/>
    <property type="match status" value="1"/>
</dbReference>
<dbReference type="Proteomes" id="UP000008181">
    <property type="component" value="Chromosome 5"/>
</dbReference>
<dbReference type="Gene3D" id="1.10.132.70">
    <property type="match status" value="1"/>
</dbReference>
<keyword evidence="11" id="KW-1185">Reference proteome</keyword>
<dbReference type="EC" id="2.7.7.49" evidence="7"/>
<evidence type="ECO:0000313" key="10">
    <source>
        <dbReference type="EMBL" id="AEO70398.1"/>
    </source>
</evidence>
<protein>
    <recommendedName>
        <fullName evidence="7">Telomerase reverse transcriptase</fullName>
        <ecNumber evidence="7">2.7.7.49</ecNumber>
    </recommendedName>
    <alternativeName>
        <fullName evidence="7">Telomerase catalytic subunit</fullName>
    </alternativeName>
</protein>
<dbReference type="GO" id="GO:0046872">
    <property type="term" value="F:metal ion binding"/>
    <property type="evidence" value="ECO:0007669"/>
    <property type="project" value="UniProtKB-KW"/>
</dbReference>
<keyword evidence="3 7" id="KW-0479">Metal-binding</keyword>
<organism evidence="10 11">
    <name type="scientific">Thermothielavioides terrestris (strain ATCC 38088 / NRRL 8126)</name>
    <name type="common">Thielavia terrestris</name>
    <dbReference type="NCBI Taxonomy" id="578455"/>
    <lineage>
        <taxon>Eukaryota</taxon>
        <taxon>Fungi</taxon>
        <taxon>Dikarya</taxon>
        <taxon>Ascomycota</taxon>
        <taxon>Pezizomycotina</taxon>
        <taxon>Sordariomycetes</taxon>
        <taxon>Sordariomycetidae</taxon>
        <taxon>Sordariales</taxon>
        <taxon>Chaetomiaceae</taxon>
        <taxon>Thermothielavioides</taxon>
        <taxon>Thermothielavioides terrestris</taxon>
    </lineage>
</organism>
<dbReference type="GO" id="GO:0000333">
    <property type="term" value="C:telomerase catalytic core complex"/>
    <property type="evidence" value="ECO:0007669"/>
    <property type="project" value="TreeGrafter"/>
</dbReference>
<keyword evidence="5 7" id="KW-0695">RNA-directed DNA polymerase</keyword>
<comment type="catalytic activity">
    <reaction evidence="6 7">
        <text>DNA(n) + a 2'-deoxyribonucleoside 5'-triphosphate = DNA(n+1) + diphosphate</text>
        <dbReference type="Rhea" id="RHEA:22508"/>
        <dbReference type="Rhea" id="RHEA-COMP:17339"/>
        <dbReference type="Rhea" id="RHEA-COMP:17340"/>
        <dbReference type="ChEBI" id="CHEBI:33019"/>
        <dbReference type="ChEBI" id="CHEBI:61560"/>
        <dbReference type="ChEBI" id="CHEBI:173112"/>
        <dbReference type="EC" id="2.7.7.49"/>
    </reaction>
</comment>
<dbReference type="GeneID" id="11522548"/>
<comment type="function">
    <text evidence="7">Telomerase is a ribonucleoprotein enzyme essential for the replication of chromosome termini in most eukaryotes. It elongates telomeres. It is a reverse transcriptase that adds simple sequence repeats to chromosome ends by copying a template sequence within the RNA component of the enzyme.</text>
</comment>
<dbReference type="STRING" id="578455.G2RFB5"/>
<dbReference type="EMBL" id="CP003013">
    <property type="protein sequence ID" value="AEO70398.1"/>
    <property type="molecule type" value="Genomic_DNA"/>
</dbReference>
<dbReference type="GO" id="GO:0007004">
    <property type="term" value="P:telomere maintenance via telomerase"/>
    <property type="evidence" value="ECO:0007669"/>
    <property type="project" value="TreeGrafter"/>
</dbReference>
<dbReference type="eggNOG" id="KOG1005">
    <property type="taxonomic scope" value="Eukaryota"/>
</dbReference>
<dbReference type="GO" id="GO:0042162">
    <property type="term" value="F:telomeric DNA binding"/>
    <property type="evidence" value="ECO:0007669"/>
    <property type="project" value="TreeGrafter"/>
</dbReference>
<evidence type="ECO:0000259" key="9">
    <source>
        <dbReference type="SMART" id="SM00975"/>
    </source>
</evidence>
<keyword evidence="7" id="KW-0158">Chromosome</keyword>
<comment type="subcellular location">
    <subcellularLocation>
        <location evidence="7">Nucleus</location>
    </subcellularLocation>
    <subcellularLocation>
        <location evidence="7">Chromosome</location>
        <location evidence="7">Telomere</location>
    </subcellularLocation>
</comment>
<dbReference type="PANTHER" id="PTHR12066:SF0">
    <property type="entry name" value="TELOMERASE REVERSE TRANSCRIPTASE"/>
    <property type="match status" value="1"/>
</dbReference>
<feature type="domain" description="Telomerase ribonucleoprotein complex - RNA-binding" evidence="9">
    <location>
        <begin position="471"/>
        <end position="609"/>
    </location>
</feature>
<dbReference type="InterPro" id="IPR003545">
    <property type="entry name" value="Telomerase_RT"/>
</dbReference>
<evidence type="ECO:0000256" key="3">
    <source>
        <dbReference type="ARBA" id="ARBA00022723"/>
    </source>
</evidence>
<dbReference type="GO" id="GO:0070034">
    <property type="term" value="F:telomerase RNA binding"/>
    <property type="evidence" value="ECO:0007669"/>
    <property type="project" value="TreeGrafter"/>
</dbReference>
<evidence type="ECO:0000256" key="6">
    <source>
        <dbReference type="ARBA" id="ARBA00048173"/>
    </source>
</evidence>
<keyword evidence="1 7" id="KW-0808">Transferase</keyword>
<dbReference type="PANTHER" id="PTHR12066">
    <property type="entry name" value="TELOMERASE REVERSE TRANSCRIPTASE"/>
    <property type="match status" value="1"/>
</dbReference>
<keyword evidence="2 7" id="KW-0548">Nucleotidyltransferase</keyword>
<evidence type="ECO:0000256" key="1">
    <source>
        <dbReference type="ARBA" id="ARBA00022679"/>
    </source>
</evidence>
<feature type="region of interest" description="Disordered" evidence="8">
    <location>
        <begin position="421"/>
        <end position="452"/>
    </location>
</feature>
<dbReference type="HOGENOM" id="CLU_394925_0_0_1"/>
<evidence type="ECO:0000256" key="4">
    <source>
        <dbReference type="ARBA" id="ARBA00022842"/>
    </source>
</evidence>
<evidence type="ECO:0000256" key="8">
    <source>
        <dbReference type="SAM" id="MobiDB-lite"/>
    </source>
</evidence>
<dbReference type="OrthoDB" id="289721at2759"/>
<sequence>MGHPPGPLPRKRGRSDGAGHDPDPDPDSAADRPAKHAKCAHEPRNAVVTHKLLAQYYDEIQTLRQYALSKLPAASRIRRRKIASVGLGQPSGKPHTADELALASLLDSAIVARRRHGNTGDDLRWESWVAFSQKGDESYVTLSDGLKGSVFSQSEIVDFVVWLLFSRSNGSWPKHLLCDGFRRAGPNRPPNAGVTTTIPGLVCAHPNQHVQALKAPPWPQLLMLLGKEGERIMIDLLVDCAIFRPVTAGRGNLYQLSGIKISELEPVTQLQEKERPIPADIVSSRNAELRPSEISFVRNVLNRFPYKGPSTGEAATPDDSVIHLLMYMFPRQFGLHNVFTSAVDRRRTAQKFHDYTLREEEIAQKFPASDTGRNPTKKVPKRLRGKAMDLVRRLQVLHSRCSYAEMLHHYCPVSGQVGGLGQVQPRSSKTISSSSRFPTGPAKSVKGARSSAAPAPDLRCASLTELATPISRVSAFCQAVLSKVIPNGFWGQGSVQKHNKACFLKRVHCFIHLRRFESMSLHEVMQGMKQSLTRSRSSILAGPAGISNAKSSSHLMFFDTAHNSRRTVLGNVYSAFAETAAKMWAYARCMAAGRPGPRVLVDTIKTLVDVAFVLLTSRARRERYPGYVCCLRKVEVAWLAMVACRQVLVRKQTGYGEVIAWLEGETRKLSGQKGLDVETLVEVAKALPAHKLLGDRRV</sequence>
<evidence type="ECO:0000256" key="2">
    <source>
        <dbReference type="ARBA" id="ARBA00022695"/>
    </source>
</evidence>
<name>G2RFB5_THETT</name>
<dbReference type="AlphaFoldDB" id="G2RFB5"/>
<reference evidence="10 11" key="1">
    <citation type="journal article" date="2011" name="Nat. Biotechnol.">
        <title>Comparative genomic analysis of the thermophilic biomass-degrading fungi Myceliophthora thermophila and Thielavia terrestris.</title>
        <authorList>
            <person name="Berka R.M."/>
            <person name="Grigoriev I.V."/>
            <person name="Otillar R."/>
            <person name="Salamov A."/>
            <person name="Grimwood J."/>
            <person name="Reid I."/>
            <person name="Ishmael N."/>
            <person name="John T."/>
            <person name="Darmond C."/>
            <person name="Moisan M.-C."/>
            <person name="Henrissat B."/>
            <person name="Coutinho P.M."/>
            <person name="Lombard V."/>
            <person name="Natvig D.O."/>
            <person name="Lindquist E."/>
            <person name="Schmutz J."/>
            <person name="Lucas S."/>
            <person name="Harris P."/>
            <person name="Powlowski J."/>
            <person name="Bellemare A."/>
            <person name="Taylor D."/>
            <person name="Butler G."/>
            <person name="de Vries R.P."/>
            <person name="Allijn I.E."/>
            <person name="van den Brink J."/>
            <person name="Ushinsky S."/>
            <person name="Storms R."/>
            <person name="Powell A.J."/>
            <person name="Paulsen I.T."/>
            <person name="Elbourne L.D.H."/>
            <person name="Baker S.E."/>
            <person name="Magnuson J."/>
            <person name="LaBoissiere S."/>
            <person name="Clutterbuck A.J."/>
            <person name="Martinez D."/>
            <person name="Wogulis M."/>
            <person name="de Leon A.L."/>
            <person name="Rey M.W."/>
            <person name="Tsang A."/>
        </authorList>
    </citation>
    <scope>NUCLEOTIDE SEQUENCE [LARGE SCALE GENOMIC DNA]</scope>
    <source>
        <strain evidence="11">ATCC 38088 / NRRL 8126</strain>
    </source>
</reference>
<gene>
    <name evidence="10" type="ORF">THITE_114904</name>
</gene>
<keyword evidence="7" id="KW-0779">Telomere</keyword>
<dbReference type="SMART" id="SM00975">
    <property type="entry name" value="Telomerase_RBD"/>
    <property type="match status" value="1"/>
</dbReference>
<evidence type="ECO:0000256" key="5">
    <source>
        <dbReference type="ARBA" id="ARBA00022918"/>
    </source>
</evidence>
<dbReference type="GO" id="GO:0003720">
    <property type="term" value="F:telomerase activity"/>
    <property type="evidence" value="ECO:0007669"/>
    <property type="project" value="InterPro"/>
</dbReference>
<dbReference type="InterPro" id="IPR021891">
    <property type="entry name" value="Telomerase_RBD"/>
</dbReference>
<dbReference type="RefSeq" id="XP_003656734.1">
    <property type="nucleotide sequence ID" value="XM_003656686.1"/>
</dbReference>
<comment type="similarity">
    <text evidence="7">Belongs to the reverse transcriptase family. Telomerase subfamily.</text>
</comment>
<evidence type="ECO:0000256" key="7">
    <source>
        <dbReference type="RuleBase" id="RU365061"/>
    </source>
</evidence>
<keyword evidence="4 7" id="KW-0460">Magnesium</keyword>
<feature type="region of interest" description="Disordered" evidence="8">
    <location>
        <begin position="1"/>
        <end position="42"/>
    </location>
</feature>
<dbReference type="KEGG" id="ttt:THITE_114904"/>
<feature type="compositionally biased region" description="Low complexity" evidence="8">
    <location>
        <begin position="422"/>
        <end position="435"/>
    </location>
</feature>